<feature type="region of interest" description="Disordered" evidence="1">
    <location>
        <begin position="823"/>
        <end position="856"/>
    </location>
</feature>
<protein>
    <recommendedName>
        <fullName evidence="2">DUF6603 domain-containing protein</fullName>
    </recommendedName>
</protein>
<evidence type="ECO:0000259" key="2">
    <source>
        <dbReference type="Pfam" id="PF20248"/>
    </source>
</evidence>
<dbReference type="Pfam" id="PF20248">
    <property type="entry name" value="DUF6603"/>
    <property type="match status" value="1"/>
</dbReference>
<reference evidence="3" key="1">
    <citation type="journal article" date="2017" name="Mycologia">
        <title>Fusarium algeriense, sp. nov., a novel toxigenic crown rot pathogen of durum wheat from Algeria is nested in the Fusarium burgessii species complex.</title>
        <authorList>
            <person name="Laraba I."/>
            <person name="Keddad A."/>
            <person name="Boureghda H."/>
            <person name="Abdallah N."/>
            <person name="Vaughan M.M."/>
            <person name="Proctor R.H."/>
            <person name="Busman M."/>
            <person name="O'Donnell K."/>
        </authorList>
    </citation>
    <scope>NUCLEOTIDE SEQUENCE</scope>
    <source>
        <strain evidence="3">NRRL 25174</strain>
    </source>
</reference>
<feature type="region of interest" description="Disordered" evidence="1">
    <location>
        <begin position="115"/>
        <end position="143"/>
    </location>
</feature>
<reference evidence="3" key="2">
    <citation type="submission" date="2020-02" db="EMBL/GenBank/DDBJ databases">
        <title>Identification and distribution of gene clusters putatively required for synthesis of sphingolipid metabolism inhibitors in phylogenetically diverse species of the filamentous fungus Fusarium.</title>
        <authorList>
            <person name="Kim H.-S."/>
            <person name="Busman M."/>
            <person name="Brown D.W."/>
            <person name="Divon H."/>
            <person name="Uhlig S."/>
            <person name="Proctor R.H."/>
        </authorList>
    </citation>
    <scope>NUCLEOTIDE SEQUENCE</scope>
    <source>
        <strain evidence="3">NRRL 25174</strain>
    </source>
</reference>
<evidence type="ECO:0000313" key="4">
    <source>
        <dbReference type="Proteomes" id="UP000730481"/>
    </source>
</evidence>
<dbReference type="EMBL" id="PVQB02000072">
    <property type="protein sequence ID" value="KAF4343949.1"/>
    <property type="molecule type" value="Genomic_DNA"/>
</dbReference>
<comment type="caution">
    <text evidence="3">The sequence shown here is derived from an EMBL/GenBank/DDBJ whole genome shotgun (WGS) entry which is preliminary data.</text>
</comment>
<evidence type="ECO:0000313" key="3">
    <source>
        <dbReference type="EMBL" id="KAF4343949.1"/>
    </source>
</evidence>
<name>A0A9P5E344_9HYPO</name>
<evidence type="ECO:0000256" key="1">
    <source>
        <dbReference type="SAM" id="MobiDB-lite"/>
    </source>
</evidence>
<dbReference type="OrthoDB" id="5352492at2759"/>
<dbReference type="InterPro" id="IPR046538">
    <property type="entry name" value="DUF6603"/>
</dbReference>
<feature type="region of interest" description="Disordered" evidence="1">
    <location>
        <begin position="1358"/>
        <end position="1380"/>
    </location>
</feature>
<feature type="region of interest" description="Disordered" evidence="1">
    <location>
        <begin position="1395"/>
        <end position="1425"/>
    </location>
</feature>
<proteinExistence type="predicted"/>
<dbReference type="Proteomes" id="UP000730481">
    <property type="component" value="Unassembled WGS sequence"/>
</dbReference>
<sequence>MSEAVTRILDDTKANVLPNWKDFLQDPQVGCQLDVSANPVGGDPELACTFTQDGLWGLKFDSSANASQFHTADYNVDNSVVIGFPSNGVLSGISATPTLADILHKFRVADSSGNIPFDNGSYPDDPAQGVNPPTPGPSRPSPGTLMQNIVKALGPALPFQVDMTAERNAFWVTPGQTMRADVALTFVPSGDAATALQDVSKTIYSHLGINLSTLFSALKIMIQKTSLGYAVSTVNDDTDSTATPAALIHVNSYYSLGIQLVAGPFLFWVTLDGGGINLSVLQNPDFSSPANFFTLTGLSESSVTPVLGQIISSLNLLRVSATVDTTVGTYWSILFSLEWGTLNISLLYDSSSATFTGGLILDGFYTTSNAYLEPGFSASQAIIAPAGTVTKPFYKIRDLSSETSTLPNSLPTVIIAASISYQITSKILCLNAKLIAPPPAPSTTGPQVPAPFTWDELDVRLAVGPGSFSCTLATDFLLTSPLDQNDLGMIGLNFSYQNKSWLLSGLAQNINGAMLSGWFDPNYNESLLSVLGKLQIPEVRVVYTYADGGAATSFAFVGTIQVGLLQLRLFYQYVSSDAAGKTAAQATPPGSQGTVLPADAPVPVLTVQPSGGPDTPPEKKVQTDWTFECDLGASAPNGQTATLGAVIDSIVPGVADSLPTFVSGIKIPSAKEDHSPVTIKVTKHGADQVAFAFQVEIEHVSFTFAQIGDKDPNKTKRLIRVAVGNLPALSGIPLIGDLIQPFDALEYLWVNDSGGLLESEATVLNKVLPVNNPLYFSATVDQSASAKASSIDSVVIVPGHHFILIQNQTAVLDHVFATANPTVPQPKIPNTPTGDVKSDVAVPSGTAAAPASPPSKGELTLTLGPLTISAISLQFQEQGDVPQISITLDATFAMGPILLELISFGFVVPLDGGITLDNLASLVGKMSPVISGMVASFNQPPLLIAGGFEHVVTNSQDTYLGAIGISFPPYNFIGVGEYAVLHGFKSIFLYAKLNGPLITLEFGEITGVRMGFGYNSFINPPAIDQLTGFPFIDDTVTASAGSDPFLIVQSMTQTGPPWVTPKEDEYWLVAGLLASLFDCLTVTAVAMLEVNTGGFDLAIYGDAVAMMPPDSPSRDSCLVYVELAMVVEFNMNQGYFRVEAALAPTSFLLVPQCQLTGGFALIYWFGSNQHAGDWVFSVGGYHPQYQVPEWYPVPQRLQICFTVGSCLSVVGNCYFAVTPKVVMGGALIHVSLDLGPLQAWLDAQFDCLINFHPLHYMAQFSVSVGVSFNIDILFIHIHIGASIGAVLVIQGPEFGGTAHVDFWAFGFTIDFGASPNAKDPLTLLEFWQMVHQPGPAVPSKNAIDPERVQAVVSYDPRSDLEGTRVPAPSGAGTVPRPNPAPEVVESAALKFALEDGNYPNPPKLGPEPGASPTESSANDSNAGQGTKWFVNGGTFKFRIQTDFALSYASVAPALIPEIDGAGAEVPVLNGCPHPTKTNIFSRPMQVTTDIVSELSIVIMETVSSKIIGGWTGASFDMKSVPTGTWGKYSRDTDPSLGDASSLFSHEDASVPLPMGLLLSSPAPRLALSTIPTFSASDAAKMGVVDLRFIATMPGTNWFIPDYDPIRKAIPDSAVPGGLDYVPVSPDLNAKSGVVMAPTQITYTPAELSSTEESETNQQLWDNMGNDWVQYASDKKALVNDPTDGLLVTVEKLFGWAQSFPGPATSTAPASSVSTPWKLKGDFPAKLVRSANKDGTVVKGLETTYLALPRHAVEVF</sequence>
<organism evidence="3 4">
    <name type="scientific">Fusarium beomiforme</name>
    <dbReference type="NCBI Taxonomy" id="44412"/>
    <lineage>
        <taxon>Eukaryota</taxon>
        <taxon>Fungi</taxon>
        <taxon>Dikarya</taxon>
        <taxon>Ascomycota</taxon>
        <taxon>Pezizomycotina</taxon>
        <taxon>Sordariomycetes</taxon>
        <taxon>Hypocreomycetidae</taxon>
        <taxon>Hypocreales</taxon>
        <taxon>Nectriaceae</taxon>
        <taxon>Fusarium</taxon>
        <taxon>Fusarium burgessii species complex</taxon>
    </lineage>
</organism>
<feature type="compositionally biased region" description="Polar residues" evidence="1">
    <location>
        <begin position="1412"/>
        <end position="1424"/>
    </location>
</feature>
<keyword evidence="4" id="KW-1185">Reference proteome</keyword>
<gene>
    <name evidence="3" type="ORF">FBEOM_2106</name>
</gene>
<feature type="domain" description="DUF6603" evidence="2">
    <location>
        <begin position="860"/>
        <end position="1436"/>
    </location>
</feature>
<accession>A0A9P5E344</accession>